<protein>
    <submittedName>
        <fullName evidence="4">Heat-shock protein Hsp20</fullName>
    </submittedName>
</protein>
<evidence type="ECO:0000313" key="5">
    <source>
        <dbReference type="Proteomes" id="UP000230251"/>
    </source>
</evidence>
<feature type="domain" description="SHSP" evidence="3">
    <location>
        <begin position="12"/>
        <end position="124"/>
    </location>
</feature>
<dbReference type="Pfam" id="PF00011">
    <property type="entry name" value="HSP20"/>
    <property type="match status" value="1"/>
</dbReference>
<dbReference type="PANTHER" id="PTHR11527">
    <property type="entry name" value="HEAT-SHOCK PROTEIN 20 FAMILY MEMBER"/>
    <property type="match status" value="1"/>
</dbReference>
<reference evidence="5" key="1">
    <citation type="submission" date="2017-09" db="EMBL/GenBank/DDBJ databases">
        <title>Depth-based differentiation of microbial function through sediment-hosted aquifers and enrichment of novel symbionts in the deep terrestrial subsurface.</title>
        <authorList>
            <person name="Probst A.J."/>
            <person name="Ladd B."/>
            <person name="Jarett J.K."/>
            <person name="Geller-Mcgrath D.E."/>
            <person name="Sieber C.M.K."/>
            <person name="Emerson J.B."/>
            <person name="Anantharaman K."/>
            <person name="Thomas B.C."/>
            <person name="Malmstrom R."/>
            <person name="Stieglmeier M."/>
            <person name="Klingl A."/>
            <person name="Woyke T."/>
            <person name="Ryan C.M."/>
            <person name="Banfield J.F."/>
        </authorList>
    </citation>
    <scope>NUCLEOTIDE SEQUENCE [LARGE SCALE GENOMIC DNA]</scope>
</reference>
<dbReference type="InterPro" id="IPR002068">
    <property type="entry name" value="A-crystallin/Hsp20_dom"/>
</dbReference>
<proteinExistence type="inferred from homology"/>
<evidence type="ECO:0000256" key="1">
    <source>
        <dbReference type="PROSITE-ProRule" id="PRU00285"/>
    </source>
</evidence>
<gene>
    <name evidence="4" type="ORF">CO057_00640</name>
</gene>
<evidence type="ECO:0000256" key="2">
    <source>
        <dbReference type="RuleBase" id="RU003616"/>
    </source>
</evidence>
<dbReference type="InterPro" id="IPR031107">
    <property type="entry name" value="Small_HSP"/>
</dbReference>
<dbReference type="EMBL" id="PFSI01000014">
    <property type="protein sequence ID" value="PJC24841.1"/>
    <property type="molecule type" value="Genomic_DNA"/>
</dbReference>
<dbReference type="InterPro" id="IPR008978">
    <property type="entry name" value="HSP20-like_chaperone"/>
</dbReference>
<evidence type="ECO:0000259" key="3">
    <source>
        <dbReference type="PROSITE" id="PS01031"/>
    </source>
</evidence>
<dbReference type="CDD" id="cd06464">
    <property type="entry name" value="ACD_sHsps-like"/>
    <property type="match status" value="1"/>
</dbReference>
<sequence length="124" mass="14003">MNNQIEKDDFQWQSQEGQLAVDVIETPEKIIIRSAIAGVKPEDLDVHITNDLVTIRGERQTQKERHDETIHFQECFWGTFSRSIVLPAHVKPDEADAVVKNGVLTLTIPKTAGEANIKVREDVT</sequence>
<dbReference type="Gene3D" id="2.60.40.790">
    <property type="match status" value="1"/>
</dbReference>
<dbReference type="Proteomes" id="UP000230251">
    <property type="component" value="Unassembled WGS sequence"/>
</dbReference>
<comment type="similarity">
    <text evidence="1 2">Belongs to the small heat shock protein (HSP20) family.</text>
</comment>
<name>A0A2M8EQ67_9BACT</name>
<dbReference type="SUPFAM" id="SSF49764">
    <property type="entry name" value="HSP20-like chaperones"/>
    <property type="match status" value="1"/>
</dbReference>
<comment type="caution">
    <text evidence="4">The sequence shown here is derived from an EMBL/GenBank/DDBJ whole genome shotgun (WGS) entry which is preliminary data.</text>
</comment>
<evidence type="ECO:0000313" key="4">
    <source>
        <dbReference type="EMBL" id="PJC24841.1"/>
    </source>
</evidence>
<dbReference type="AlphaFoldDB" id="A0A2M8EQ67"/>
<accession>A0A2M8EQ67</accession>
<organism evidence="4 5">
    <name type="scientific">Candidatus Uhrbacteria bacterium CG_4_9_14_0_2_um_filter_41_50</name>
    <dbReference type="NCBI Taxonomy" id="1975031"/>
    <lineage>
        <taxon>Bacteria</taxon>
        <taxon>Candidatus Uhriibacteriota</taxon>
    </lineage>
</organism>
<dbReference type="PROSITE" id="PS01031">
    <property type="entry name" value="SHSP"/>
    <property type="match status" value="1"/>
</dbReference>